<dbReference type="AlphaFoldDB" id="A0A3P6R261"/>
<keyword evidence="2" id="KW-1185">Reference proteome</keyword>
<evidence type="ECO:0000313" key="1">
    <source>
        <dbReference type="EMBL" id="VDK49303.1"/>
    </source>
</evidence>
<proteinExistence type="predicted"/>
<dbReference type="Proteomes" id="UP000271098">
    <property type="component" value="Unassembled WGS sequence"/>
</dbReference>
<sequence>MDTANIIDLYYHYFTKCFLCGHRSISRLRTVSTTSEHDTMDDSAAECSASSTCKVLLNLRSYAKKDRAKSETNDYYQVASSPESPNTDLVPSLACEEVFDDESSCVSVSEMNGTSNSAVR</sequence>
<organism evidence="1 2">
    <name type="scientific">Gongylonema pulchrum</name>
    <dbReference type="NCBI Taxonomy" id="637853"/>
    <lineage>
        <taxon>Eukaryota</taxon>
        <taxon>Metazoa</taxon>
        <taxon>Ecdysozoa</taxon>
        <taxon>Nematoda</taxon>
        <taxon>Chromadorea</taxon>
        <taxon>Rhabditida</taxon>
        <taxon>Spirurina</taxon>
        <taxon>Spiruromorpha</taxon>
        <taxon>Spiruroidea</taxon>
        <taxon>Gongylonematidae</taxon>
        <taxon>Gongylonema</taxon>
    </lineage>
</organism>
<name>A0A3P6R261_9BILA</name>
<gene>
    <name evidence="1" type="ORF">GPUH_LOCUS5147</name>
</gene>
<protein>
    <submittedName>
        <fullName evidence="1">Uncharacterized protein</fullName>
    </submittedName>
</protein>
<dbReference type="EMBL" id="UYRT01010523">
    <property type="protein sequence ID" value="VDK49303.1"/>
    <property type="molecule type" value="Genomic_DNA"/>
</dbReference>
<evidence type="ECO:0000313" key="2">
    <source>
        <dbReference type="Proteomes" id="UP000271098"/>
    </source>
</evidence>
<dbReference type="OrthoDB" id="10636479at2759"/>
<reference evidence="1 2" key="1">
    <citation type="submission" date="2018-11" db="EMBL/GenBank/DDBJ databases">
        <authorList>
            <consortium name="Pathogen Informatics"/>
        </authorList>
    </citation>
    <scope>NUCLEOTIDE SEQUENCE [LARGE SCALE GENOMIC DNA]</scope>
</reference>
<accession>A0A3P6R261</accession>